<comment type="caution">
    <text evidence="2">The sequence shown here is derived from an EMBL/GenBank/DDBJ whole genome shotgun (WGS) entry which is preliminary data.</text>
</comment>
<proteinExistence type="predicted"/>
<protein>
    <submittedName>
        <fullName evidence="2">Uncharacterized protein</fullName>
    </submittedName>
</protein>
<gene>
    <name evidence="2" type="ORF">COW99_05850</name>
</gene>
<feature type="compositionally biased region" description="Basic and acidic residues" evidence="1">
    <location>
        <begin position="1"/>
        <end position="13"/>
    </location>
</feature>
<sequence>MAQKKDKLQELLNKRSQNPLAREAVQPANFYGSDNKHVQQENSGDKVTLINVAQKMQEVAQEQTNRIAESLANKEEPRPLSETRVDQRPINTTNEQMLKFASYIPVETHRALKFLAIQEDKKMYEIIRDAIEYYMQKKLGGK</sequence>
<dbReference type="AlphaFoldDB" id="A0A2H0BTW3"/>
<dbReference type="GO" id="GO:0006355">
    <property type="term" value="P:regulation of DNA-templated transcription"/>
    <property type="evidence" value="ECO:0007669"/>
    <property type="project" value="InterPro"/>
</dbReference>
<evidence type="ECO:0000313" key="3">
    <source>
        <dbReference type="Proteomes" id="UP000231246"/>
    </source>
</evidence>
<organism evidence="2 3">
    <name type="scientific">Candidatus Roizmanbacteria bacterium CG22_combo_CG10-13_8_21_14_all_38_20</name>
    <dbReference type="NCBI Taxonomy" id="1974862"/>
    <lineage>
        <taxon>Bacteria</taxon>
        <taxon>Candidatus Roizmaniibacteriota</taxon>
    </lineage>
</organism>
<dbReference type="SUPFAM" id="SSF47598">
    <property type="entry name" value="Ribbon-helix-helix"/>
    <property type="match status" value="1"/>
</dbReference>
<reference evidence="2 3" key="1">
    <citation type="submission" date="2017-09" db="EMBL/GenBank/DDBJ databases">
        <title>Depth-based differentiation of microbial function through sediment-hosted aquifers and enrichment of novel symbionts in the deep terrestrial subsurface.</title>
        <authorList>
            <person name="Probst A.J."/>
            <person name="Ladd B."/>
            <person name="Jarett J.K."/>
            <person name="Geller-Mcgrath D.E."/>
            <person name="Sieber C.M."/>
            <person name="Emerson J.B."/>
            <person name="Anantharaman K."/>
            <person name="Thomas B.C."/>
            <person name="Malmstrom R."/>
            <person name="Stieglmeier M."/>
            <person name="Klingl A."/>
            <person name="Woyke T."/>
            <person name="Ryan C.M."/>
            <person name="Banfield J.F."/>
        </authorList>
    </citation>
    <scope>NUCLEOTIDE SEQUENCE [LARGE SCALE GENOMIC DNA]</scope>
    <source>
        <strain evidence="2">CG22_combo_CG10-13_8_21_14_all_38_20</strain>
    </source>
</reference>
<evidence type="ECO:0000256" key="1">
    <source>
        <dbReference type="SAM" id="MobiDB-lite"/>
    </source>
</evidence>
<accession>A0A2H0BTW3</accession>
<dbReference type="InterPro" id="IPR013321">
    <property type="entry name" value="Arc_rbn_hlx_hlx"/>
</dbReference>
<evidence type="ECO:0000313" key="2">
    <source>
        <dbReference type="EMBL" id="PIP61117.1"/>
    </source>
</evidence>
<feature type="region of interest" description="Disordered" evidence="1">
    <location>
        <begin position="1"/>
        <end position="23"/>
    </location>
</feature>
<feature type="region of interest" description="Disordered" evidence="1">
    <location>
        <begin position="68"/>
        <end position="91"/>
    </location>
</feature>
<dbReference type="EMBL" id="PCTA01000034">
    <property type="protein sequence ID" value="PIP61117.1"/>
    <property type="molecule type" value="Genomic_DNA"/>
</dbReference>
<dbReference type="Proteomes" id="UP000231246">
    <property type="component" value="Unassembled WGS sequence"/>
</dbReference>
<dbReference type="InterPro" id="IPR010985">
    <property type="entry name" value="Ribbon_hlx_hlx"/>
</dbReference>
<dbReference type="Gene3D" id="1.10.1220.10">
    <property type="entry name" value="Met repressor-like"/>
    <property type="match status" value="1"/>
</dbReference>
<name>A0A2H0BTW3_9BACT</name>
<feature type="compositionally biased region" description="Basic and acidic residues" evidence="1">
    <location>
        <begin position="72"/>
        <end position="87"/>
    </location>
</feature>